<dbReference type="InterPro" id="IPR013429">
    <property type="entry name" value="Regulatory_FmdB_Zinc_ribbon"/>
</dbReference>
<organism evidence="3">
    <name type="scientific">marine sediment metagenome</name>
    <dbReference type="NCBI Taxonomy" id="412755"/>
    <lineage>
        <taxon>unclassified sequences</taxon>
        <taxon>metagenomes</taxon>
        <taxon>ecological metagenomes</taxon>
    </lineage>
</organism>
<protein>
    <recommendedName>
        <fullName evidence="2">Putative regulatory protein FmdB zinc ribbon domain-containing protein</fullName>
    </recommendedName>
</protein>
<dbReference type="PANTHER" id="PTHR34404">
    <property type="entry name" value="REGULATORY PROTEIN, FMDB FAMILY"/>
    <property type="match status" value="1"/>
</dbReference>
<accession>X1TX02</accession>
<evidence type="ECO:0000259" key="2">
    <source>
        <dbReference type="SMART" id="SM00834"/>
    </source>
</evidence>
<gene>
    <name evidence="3" type="ORF">S12H4_38901</name>
</gene>
<dbReference type="EMBL" id="BARW01023457">
    <property type="protein sequence ID" value="GAI95906.1"/>
    <property type="molecule type" value="Genomic_DNA"/>
</dbReference>
<dbReference type="Pfam" id="PF09723">
    <property type="entry name" value="Zn_ribbon_8"/>
    <property type="match status" value="1"/>
</dbReference>
<feature type="region of interest" description="Disordered" evidence="1">
    <location>
        <begin position="62"/>
        <end position="113"/>
    </location>
</feature>
<sequence>MPTYDYICESCGCEFERFQSITAKPLRTCPKCKKRKLKRLIGAGAGVIFKGSGFYQTDYRSEGYKKAQESEKKTADKDTGKKEAETKTAETKSKESKPTKKAKSAAKDKKESA</sequence>
<dbReference type="NCBIfam" id="TIGR02605">
    <property type="entry name" value="CxxC_CxxC_SSSS"/>
    <property type="match status" value="1"/>
</dbReference>
<evidence type="ECO:0000256" key="1">
    <source>
        <dbReference type="SAM" id="MobiDB-lite"/>
    </source>
</evidence>
<dbReference type="PANTHER" id="PTHR34404:SF2">
    <property type="entry name" value="CONSERVED SERINE RICH PROTEIN"/>
    <property type="match status" value="1"/>
</dbReference>
<reference evidence="3" key="1">
    <citation type="journal article" date="2014" name="Front. Microbiol.">
        <title>High frequency of phylogenetically diverse reductive dehalogenase-homologous genes in deep subseafloor sedimentary metagenomes.</title>
        <authorList>
            <person name="Kawai M."/>
            <person name="Futagami T."/>
            <person name="Toyoda A."/>
            <person name="Takaki Y."/>
            <person name="Nishi S."/>
            <person name="Hori S."/>
            <person name="Arai W."/>
            <person name="Tsubouchi T."/>
            <person name="Morono Y."/>
            <person name="Uchiyama I."/>
            <person name="Ito T."/>
            <person name="Fujiyama A."/>
            <person name="Inagaki F."/>
            <person name="Takami H."/>
        </authorList>
    </citation>
    <scope>NUCLEOTIDE SEQUENCE</scope>
    <source>
        <strain evidence="3">Expedition CK06-06</strain>
    </source>
</reference>
<comment type="caution">
    <text evidence="3">The sequence shown here is derived from an EMBL/GenBank/DDBJ whole genome shotgun (WGS) entry which is preliminary data.</text>
</comment>
<dbReference type="SMART" id="SM00834">
    <property type="entry name" value="CxxC_CXXC_SSSS"/>
    <property type="match status" value="1"/>
</dbReference>
<evidence type="ECO:0000313" key="3">
    <source>
        <dbReference type="EMBL" id="GAI95906.1"/>
    </source>
</evidence>
<dbReference type="AlphaFoldDB" id="X1TX02"/>
<feature type="compositionally biased region" description="Basic and acidic residues" evidence="1">
    <location>
        <begin position="62"/>
        <end position="98"/>
    </location>
</feature>
<name>X1TX02_9ZZZZ</name>
<feature type="domain" description="Putative regulatory protein FmdB zinc ribbon" evidence="2">
    <location>
        <begin position="1"/>
        <end position="42"/>
    </location>
</feature>
<proteinExistence type="predicted"/>